<accession>A0ABY8A0I7</accession>
<dbReference type="InterPro" id="IPR003593">
    <property type="entry name" value="AAA+_ATPase"/>
</dbReference>
<keyword evidence="7" id="KW-0472">Membrane</keyword>
<keyword evidence="6 10" id="KW-0067">ATP-binding</keyword>
<evidence type="ECO:0000256" key="7">
    <source>
        <dbReference type="ARBA" id="ARBA00023136"/>
    </source>
</evidence>
<dbReference type="Proteomes" id="UP001218629">
    <property type="component" value="Chromosome"/>
</dbReference>
<keyword evidence="4" id="KW-1003">Cell membrane</keyword>
<feature type="region of interest" description="Disordered" evidence="8">
    <location>
        <begin position="394"/>
        <end position="414"/>
    </location>
</feature>
<dbReference type="Pfam" id="PF08352">
    <property type="entry name" value="oligo_HPY"/>
    <property type="match status" value="3"/>
</dbReference>
<dbReference type="GO" id="GO:0005524">
    <property type="term" value="F:ATP binding"/>
    <property type="evidence" value="ECO:0007669"/>
    <property type="project" value="UniProtKB-KW"/>
</dbReference>
<evidence type="ECO:0000313" key="10">
    <source>
        <dbReference type="EMBL" id="WEB38454.1"/>
    </source>
</evidence>
<dbReference type="InterPro" id="IPR027417">
    <property type="entry name" value="P-loop_NTPase"/>
</dbReference>
<dbReference type="PANTHER" id="PTHR43297">
    <property type="entry name" value="OLIGOPEPTIDE TRANSPORT ATP-BINDING PROTEIN APPD"/>
    <property type="match status" value="1"/>
</dbReference>
<dbReference type="NCBIfam" id="NF007739">
    <property type="entry name" value="PRK10419.1"/>
    <property type="match status" value="2"/>
</dbReference>
<keyword evidence="11" id="KW-1185">Reference proteome</keyword>
<dbReference type="RefSeq" id="WP_275306159.1">
    <property type="nucleotide sequence ID" value="NZ_CP095749.1"/>
</dbReference>
<feature type="region of interest" description="Disordered" evidence="8">
    <location>
        <begin position="1"/>
        <end position="26"/>
    </location>
</feature>
<comment type="subcellular location">
    <subcellularLocation>
        <location evidence="1">Cell membrane</location>
        <topology evidence="1">Peripheral membrane protein</topology>
    </subcellularLocation>
</comment>
<feature type="compositionally biased region" description="Basic and acidic residues" evidence="8">
    <location>
        <begin position="717"/>
        <end position="729"/>
    </location>
</feature>
<dbReference type="Gene3D" id="3.40.50.300">
    <property type="entry name" value="P-loop containing nucleotide triphosphate hydrolases"/>
    <property type="match status" value="2"/>
</dbReference>
<feature type="region of interest" description="Disordered" evidence="8">
    <location>
        <begin position="713"/>
        <end position="740"/>
    </location>
</feature>
<dbReference type="PANTHER" id="PTHR43297:SF2">
    <property type="entry name" value="DIPEPTIDE TRANSPORT ATP-BINDING PROTEIN DPPD"/>
    <property type="match status" value="1"/>
</dbReference>
<feature type="domain" description="ABC transporter" evidence="9">
    <location>
        <begin position="418"/>
        <end position="668"/>
    </location>
</feature>
<feature type="compositionally biased region" description="Low complexity" evidence="8">
    <location>
        <begin position="14"/>
        <end position="26"/>
    </location>
</feature>
<evidence type="ECO:0000256" key="6">
    <source>
        <dbReference type="ARBA" id="ARBA00022840"/>
    </source>
</evidence>
<keyword evidence="3" id="KW-0813">Transport</keyword>
<dbReference type="InterPro" id="IPR050388">
    <property type="entry name" value="ABC_Ni/Peptide_Import"/>
</dbReference>
<evidence type="ECO:0000256" key="8">
    <source>
        <dbReference type="SAM" id="MobiDB-lite"/>
    </source>
</evidence>
<sequence>MTAPRTATDGGRSATAPPGIAAPATPRTDAVLRIRDLHVEFDGPRGPAPAVRGVDLTLHRGEVLGLVGESGSGKSTVALAAIGLLPDTARVAGSVTIAGTDVVGADDATLSRLRGRRVGMVFQDPLSALTPVHRVGDQIAEAIRTHHDVTRAHARRRAVELLDLVGIPDPATRAAASPHEFSGGMRQRALIAMAIANEPDVLLADEPTTALDVTVQAQVLDVLRTAQRATGAALLLVSHDLGVIAGTADRVAVMYAGRVVESGPATALFAAPRMPYTMGLLGAVPRLDAPVDAATAAPDAPDAKEPAHGGAAPTPDRATAPGPRTPLIPIPGAPPEPHDLPTGCAFAPRCPLADDACRAAEPALLSIGTEEPGRHHAACRHTDRIVERGLTATDVYPLPDPPASSAPAPDRDTLPPVLKVTGLTKTFPVCKGAVVKRRVGSVYAVNGVELDLGRGETLGLVGESGSGKSTTLMEILGLAAPEGGTVEVLGRDTRTLDRAARRQLRGTVQMVFQDPLSSLDPRLPVGELITEPLRAQGVDRARAAARVPELLRLVGLSPDHADRYPHAFSGGQRQRVGIARALSVRPQLLVLDEPVSALDVSVQAGILNLLTALRAELGLSYLFVSHDLSVVRHIADRVSVMYLGRTVEHGPVAEVFGAPRHPYTRALRSAVPLPDPVRERGRERILLAGDPPSPTRPTTGCGFRGRCPRYAAMSPTHDADRRSRCERETPALTAPGPGRAAAACHFAGPP</sequence>
<dbReference type="NCBIfam" id="TIGR01727">
    <property type="entry name" value="oligo_HPY"/>
    <property type="match status" value="2"/>
</dbReference>
<evidence type="ECO:0000256" key="1">
    <source>
        <dbReference type="ARBA" id="ARBA00004202"/>
    </source>
</evidence>
<dbReference type="PROSITE" id="PS50893">
    <property type="entry name" value="ABC_TRANSPORTER_2"/>
    <property type="match status" value="2"/>
</dbReference>
<dbReference type="InterPro" id="IPR017871">
    <property type="entry name" value="ABC_transporter-like_CS"/>
</dbReference>
<feature type="domain" description="ABC transporter" evidence="9">
    <location>
        <begin position="32"/>
        <end position="281"/>
    </location>
</feature>
<reference evidence="10 11" key="1">
    <citation type="submission" date="2022-03" db="EMBL/GenBank/DDBJ databases">
        <title>Streptomyces yunnanensis P86,complete genome.</title>
        <authorList>
            <person name="Chen S."/>
            <person name="Zhang Q."/>
        </authorList>
    </citation>
    <scope>NUCLEOTIDE SEQUENCE [LARGE SCALE GENOMIC DNA]</scope>
    <source>
        <strain evidence="10 11">P86</strain>
    </source>
</reference>
<dbReference type="InterPro" id="IPR003439">
    <property type="entry name" value="ABC_transporter-like_ATP-bd"/>
</dbReference>
<dbReference type="InterPro" id="IPR013563">
    <property type="entry name" value="Oligopep_ABC_C"/>
</dbReference>
<protein>
    <submittedName>
        <fullName evidence="10">ABC transporter ATP-binding protein</fullName>
    </submittedName>
</protein>
<keyword evidence="5" id="KW-0547">Nucleotide-binding</keyword>
<organism evidence="10 11">
    <name type="scientific">Streptomyces yunnanensis</name>
    <dbReference type="NCBI Taxonomy" id="156453"/>
    <lineage>
        <taxon>Bacteria</taxon>
        <taxon>Bacillati</taxon>
        <taxon>Actinomycetota</taxon>
        <taxon>Actinomycetes</taxon>
        <taxon>Kitasatosporales</taxon>
        <taxon>Streptomycetaceae</taxon>
        <taxon>Streptomyces</taxon>
    </lineage>
</organism>
<evidence type="ECO:0000256" key="3">
    <source>
        <dbReference type="ARBA" id="ARBA00022448"/>
    </source>
</evidence>
<gene>
    <name evidence="10" type="ORF">MOV08_03475</name>
</gene>
<evidence type="ECO:0000313" key="11">
    <source>
        <dbReference type="Proteomes" id="UP001218629"/>
    </source>
</evidence>
<proteinExistence type="inferred from homology"/>
<feature type="region of interest" description="Disordered" evidence="8">
    <location>
        <begin position="293"/>
        <end position="330"/>
    </location>
</feature>
<dbReference type="CDD" id="cd03257">
    <property type="entry name" value="ABC_NikE_OppD_transporters"/>
    <property type="match status" value="2"/>
</dbReference>
<dbReference type="PROSITE" id="PS00211">
    <property type="entry name" value="ABC_TRANSPORTER_1"/>
    <property type="match status" value="2"/>
</dbReference>
<comment type="similarity">
    <text evidence="2">Belongs to the ABC transporter superfamily.</text>
</comment>
<dbReference type="EMBL" id="CP095749">
    <property type="protein sequence ID" value="WEB38454.1"/>
    <property type="molecule type" value="Genomic_DNA"/>
</dbReference>
<name>A0ABY8A0I7_9ACTN</name>
<evidence type="ECO:0000256" key="4">
    <source>
        <dbReference type="ARBA" id="ARBA00022475"/>
    </source>
</evidence>
<evidence type="ECO:0000256" key="2">
    <source>
        <dbReference type="ARBA" id="ARBA00005417"/>
    </source>
</evidence>
<dbReference type="NCBIfam" id="NF008453">
    <property type="entry name" value="PRK11308.1"/>
    <property type="match status" value="3"/>
</dbReference>
<dbReference type="Pfam" id="PF00005">
    <property type="entry name" value="ABC_tran"/>
    <property type="match status" value="2"/>
</dbReference>
<dbReference type="SMART" id="SM00382">
    <property type="entry name" value="AAA"/>
    <property type="match status" value="2"/>
</dbReference>
<evidence type="ECO:0000259" key="9">
    <source>
        <dbReference type="PROSITE" id="PS50893"/>
    </source>
</evidence>
<evidence type="ECO:0000256" key="5">
    <source>
        <dbReference type="ARBA" id="ARBA00022741"/>
    </source>
</evidence>
<dbReference type="SUPFAM" id="SSF52540">
    <property type="entry name" value="P-loop containing nucleoside triphosphate hydrolases"/>
    <property type="match status" value="2"/>
</dbReference>